<comment type="similarity">
    <text evidence="2">Belongs to the major facilitator superfamily. Sugar transporter (TC 2.A.1.1) family.</text>
</comment>
<evidence type="ECO:0000256" key="6">
    <source>
        <dbReference type="SAM" id="MobiDB-lite"/>
    </source>
</evidence>
<proteinExistence type="inferred from homology"/>
<dbReference type="Pfam" id="PF00083">
    <property type="entry name" value="Sugar_tr"/>
    <property type="match status" value="1"/>
</dbReference>
<reference evidence="9 10" key="1">
    <citation type="submission" date="2015-04" db="EMBL/GenBank/DDBJ databases">
        <authorList>
            <person name="Syromyatnikov M.Y."/>
            <person name="Popov V.N."/>
        </authorList>
    </citation>
    <scope>NUCLEOTIDE SEQUENCE [LARGE SCALE GENOMIC DNA]</scope>
    <source>
        <strain evidence="9">WF-38-12</strain>
    </source>
</reference>
<evidence type="ECO:0000256" key="5">
    <source>
        <dbReference type="ARBA" id="ARBA00023136"/>
    </source>
</evidence>
<dbReference type="AlphaFoldDB" id="A0A0U1M796"/>
<feature type="domain" description="Major facilitator superfamily (MFS) profile" evidence="8">
    <location>
        <begin position="62"/>
        <end position="509"/>
    </location>
</feature>
<organism evidence="9 10">
    <name type="scientific">Talaromyces islandicus</name>
    <name type="common">Penicillium islandicum</name>
    <dbReference type="NCBI Taxonomy" id="28573"/>
    <lineage>
        <taxon>Eukaryota</taxon>
        <taxon>Fungi</taxon>
        <taxon>Dikarya</taxon>
        <taxon>Ascomycota</taxon>
        <taxon>Pezizomycotina</taxon>
        <taxon>Eurotiomycetes</taxon>
        <taxon>Eurotiomycetidae</taxon>
        <taxon>Eurotiales</taxon>
        <taxon>Trichocomaceae</taxon>
        <taxon>Talaromyces</taxon>
        <taxon>Talaromyces sect. Islandici</taxon>
    </lineage>
</organism>
<comment type="subcellular location">
    <subcellularLocation>
        <location evidence="1">Membrane</location>
        <topology evidence="1">Multi-pass membrane protein</topology>
    </subcellularLocation>
</comment>
<feature type="transmembrane region" description="Helical" evidence="7">
    <location>
        <begin position="322"/>
        <end position="340"/>
    </location>
</feature>
<dbReference type="InterPro" id="IPR036259">
    <property type="entry name" value="MFS_trans_sf"/>
</dbReference>
<sequence length="541" mass="58229">MTEEAPAIEDCQILHVYESATSVTEQSTQQSIKQGMEQSTEEGTTNQKLWKSVKQNPRLAICGISLAASALLYGYEVVFVGSIAALPAFKQHFGTPDGDDYIIPSVWLSLWAVSGPLGTAVGSLLGGWAQDRFGRRFTIGVASVWQATSITICFLSDEAPSIETRGGTYFAGKLAQGIGMGGILSAMQTYMSEILPTSLRGPILSLGAPLFLLGQFVGSLVIKAGVDLTARNSYRIPVAIQWVLSSIPFLVTILLPESPVWLMRKSKLEAAEAACRRLAGPQSTLLYNRLRDESVQRELENTANNDISYLDLFRRRPDFRRSAIIIFANLIPEFFGLPLLGHSSYLLEVIGMSAGKATTYFIGGVVASIITNFIAFWLMSRIGRRPMLILSMAAITVLWATVGIVGCFSSAGGSIYIGIGLILVITIAGLGAWPASYAIGGETSSLRLRAKSQGLGWFANSAGSAVFSAFLPYLYNSVAANLGGKAGFVFCVLSAIACLLSFLYVPEMKGLTPAEADDMFESGQSARKFEKHQLSIEVTEP</sequence>
<dbReference type="OMA" id="PYIYNPD"/>
<feature type="region of interest" description="Disordered" evidence="6">
    <location>
        <begin position="27"/>
        <end position="47"/>
    </location>
</feature>
<evidence type="ECO:0000313" key="9">
    <source>
        <dbReference type="EMBL" id="CRG91449.1"/>
    </source>
</evidence>
<dbReference type="SUPFAM" id="SSF103473">
    <property type="entry name" value="MFS general substrate transporter"/>
    <property type="match status" value="1"/>
</dbReference>
<feature type="transmembrane region" description="Helical" evidence="7">
    <location>
        <begin position="487"/>
        <end position="505"/>
    </location>
</feature>
<evidence type="ECO:0000259" key="8">
    <source>
        <dbReference type="PROSITE" id="PS50850"/>
    </source>
</evidence>
<feature type="transmembrane region" description="Helical" evidence="7">
    <location>
        <begin position="101"/>
        <end position="125"/>
    </location>
</feature>
<evidence type="ECO:0000256" key="3">
    <source>
        <dbReference type="ARBA" id="ARBA00022692"/>
    </source>
</evidence>
<dbReference type="GO" id="GO:0016020">
    <property type="term" value="C:membrane"/>
    <property type="evidence" value="ECO:0007669"/>
    <property type="project" value="UniProtKB-SubCell"/>
</dbReference>
<protein>
    <submittedName>
        <fullName evidence="9">Alpha-glucosides permease MPH3</fullName>
    </submittedName>
</protein>
<keyword evidence="3 7" id="KW-0812">Transmembrane</keyword>
<dbReference type="Gene3D" id="1.20.1250.20">
    <property type="entry name" value="MFS general substrate transporter like domains"/>
    <property type="match status" value="1"/>
</dbReference>
<keyword evidence="5 7" id="KW-0472">Membrane</keyword>
<dbReference type="PANTHER" id="PTHR48022">
    <property type="entry name" value="PLASTIDIC GLUCOSE TRANSPORTER 4"/>
    <property type="match status" value="1"/>
</dbReference>
<name>A0A0U1M796_TALIS</name>
<gene>
    <name evidence="9" type="ORF">PISL3812_08498</name>
</gene>
<dbReference type="InterPro" id="IPR020846">
    <property type="entry name" value="MFS_dom"/>
</dbReference>
<evidence type="ECO:0000256" key="4">
    <source>
        <dbReference type="ARBA" id="ARBA00022989"/>
    </source>
</evidence>
<evidence type="ECO:0000256" key="2">
    <source>
        <dbReference type="ARBA" id="ARBA00010992"/>
    </source>
</evidence>
<dbReference type="PANTHER" id="PTHR48022:SF41">
    <property type="entry name" value="MAJOR FACILITATOR SUPERFAMILY (MFS) PROFILE DOMAIN-CONTAINING PROTEIN"/>
    <property type="match status" value="1"/>
</dbReference>
<feature type="transmembrane region" description="Helical" evidence="7">
    <location>
        <begin position="59"/>
        <end position="89"/>
    </location>
</feature>
<keyword evidence="4 7" id="KW-1133">Transmembrane helix</keyword>
<evidence type="ECO:0000256" key="1">
    <source>
        <dbReference type="ARBA" id="ARBA00004141"/>
    </source>
</evidence>
<dbReference type="Proteomes" id="UP000054383">
    <property type="component" value="Unassembled WGS sequence"/>
</dbReference>
<feature type="transmembrane region" description="Helical" evidence="7">
    <location>
        <begin position="387"/>
        <end position="408"/>
    </location>
</feature>
<feature type="transmembrane region" description="Helical" evidence="7">
    <location>
        <begin position="234"/>
        <end position="255"/>
    </location>
</feature>
<dbReference type="OrthoDB" id="6612291at2759"/>
<feature type="transmembrane region" description="Helical" evidence="7">
    <location>
        <begin position="203"/>
        <end position="222"/>
    </location>
</feature>
<feature type="transmembrane region" description="Helical" evidence="7">
    <location>
        <begin position="360"/>
        <end position="380"/>
    </location>
</feature>
<feature type="transmembrane region" description="Helical" evidence="7">
    <location>
        <begin position="414"/>
        <end position="433"/>
    </location>
</feature>
<accession>A0A0U1M796</accession>
<evidence type="ECO:0000313" key="10">
    <source>
        <dbReference type="Proteomes" id="UP000054383"/>
    </source>
</evidence>
<dbReference type="GO" id="GO:0005351">
    <property type="term" value="F:carbohydrate:proton symporter activity"/>
    <property type="evidence" value="ECO:0007669"/>
    <property type="project" value="TreeGrafter"/>
</dbReference>
<dbReference type="InterPro" id="IPR050360">
    <property type="entry name" value="MFS_Sugar_Transporters"/>
</dbReference>
<keyword evidence="10" id="KW-1185">Reference proteome</keyword>
<dbReference type="InterPro" id="IPR005828">
    <property type="entry name" value="MFS_sugar_transport-like"/>
</dbReference>
<feature type="transmembrane region" description="Helical" evidence="7">
    <location>
        <begin position="454"/>
        <end position="475"/>
    </location>
</feature>
<evidence type="ECO:0000256" key="7">
    <source>
        <dbReference type="SAM" id="Phobius"/>
    </source>
</evidence>
<dbReference type="EMBL" id="CVMT01000009">
    <property type="protein sequence ID" value="CRG91449.1"/>
    <property type="molecule type" value="Genomic_DNA"/>
</dbReference>
<dbReference type="PROSITE" id="PS50850">
    <property type="entry name" value="MFS"/>
    <property type="match status" value="1"/>
</dbReference>